<name>A0ABM7NJN9_9FIRM</name>
<proteinExistence type="predicted"/>
<dbReference type="PANTHER" id="PTHR39550:SF1">
    <property type="entry name" value="SLL0658 PROTEIN"/>
    <property type="match status" value="1"/>
</dbReference>
<gene>
    <name evidence="1" type="ORF">CaldiYA01_02770</name>
</gene>
<dbReference type="InterPro" id="IPR021799">
    <property type="entry name" value="PIN-like_prokaryotic"/>
</dbReference>
<organism evidence="1 2">
    <name type="scientific">Caldicellulosiruptor diazotrophicus</name>
    <dbReference type="NCBI Taxonomy" id="2806205"/>
    <lineage>
        <taxon>Bacteria</taxon>
        <taxon>Bacillati</taxon>
        <taxon>Bacillota</taxon>
        <taxon>Bacillota incertae sedis</taxon>
        <taxon>Caldicellulosiruptorales</taxon>
        <taxon>Caldicellulosiruptoraceae</taxon>
        <taxon>Caldicellulosiruptor</taxon>
    </lineage>
</organism>
<protein>
    <recommendedName>
        <fullName evidence="3">PIN domain-containing protein</fullName>
    </recommendedName>
</protein>
<dbReference type="EMBL" id="AP024480">
    <property type="protein sequence ID" value="BCS80317.1"/>
    <property type="molecule type" value="Genomic_DNA"/>
</dbReference>
<sequence length="167" mass="18981">MTNPPAVIDTNVFSNFALTGNINILEILYGQKLYMPTIVIQECEDKPELRPYISDAISKGWLKEFVISYTLTPMEFVEHTRIRKRFHPGEGAILAIAKVNNFIVISDDMTGVKNYCKANGLKLKGSLGILYEAYDQKLITAAQGDKIIQDMIKFNSYKSPFNPWKRL</sequence>
<keyword evidence="2" id="KW-1185">Reference proteome</keyword>
<dbReference type="Proteomes" id="UP000663623">
    <property type="component" value="Chromosome"/>
</dbReference>
<dbReference type="SUPFAM" id="SSF88723">
    <property type="entry name" value="PIN domain-like"/>
    <property type="match status" value="1"/>
</dbReference>
<reference evidence="1 2" key="1">
    <citation type="submission" date="2021-02" db="EMBL/GenBank/DDBJ databases">
        <title>Nitrogen-fixing ability and nitrogen fixation related genes of thermophilic fermentative bacteria in the genus Caldicellulosiruptor.</title>
        <authorList>
            <person name="Chen Y."/>
            <person name="Nishihara A."/>
            <person name="Haruta S."/>
        </authorList>
    </citation>
    <scope>NUCLEOTIDE SEQUENCE [LARGE SCALE GENOMIC DNA]</scope>
    <source>
        <strain evidence="1 2">YA01</strain>
    </source>
</reference>
<evidence type="ECO:0008006" key="3">
    <source>
        <dbReference type="Google" id="ProtNLM"/>
    </source>
</evidence>
<evidence type="ECO:0000313" key="2">
    <source>
        <dbReference type="Proteomes" id="UP000663623"/>
    </source>
</evidence>
<dbReference type="PANTHER" id="PTHR39550">
    <property type="entry name" value="SLL0658 PROTEIN"/>
    <property type="match status" value="1"/>
</dbReference>
<dbReference type="InterPro" id="IPR029060">
    <property type="entry name" value="PIN-like_dom_sf"/>
</dbReference>
<evidence type="ECO:0000313" key="1">
    <source>
        <dbReference type="EMBL" id="BCS80317.1"/>
    </source>
</evidence>
<dbReference type="Pfam" id="PF11848">
    <property type="entry name" value="DUF3368"/>
    <property type="match status" value="1"/>
</dbReference>
<accession>A0ABM7NJN9</accession>
<dbReference type="RefSeq" id="WP_207180596.1">
    <property type="nucleotide sequence ID" value="NZ_AP024480.1"/>
</dbReference>